<keyword evidence="2" id="KW-1185">Reference proteome</keyword>
<proteinExistence type="predicted"/>
<dbReference type="EMBL" id="JABWDY010009473">
    <property type="protein sequence ID" value="KAF5201414.1"/>
    <property type="molecule type" value="Genomic_DNA"/>
</dbReference>
<evidence type="ECO:0000313" key="2">
    <source>
        <dbReference type="Proteomes" id="UP000554482"/>
    </source>
</evidence>
<protein>
    <submittedName>
        <fullName evidence="1">Uncharacterized protein</fullName>
    </submittedName>
</protein>
<dbReference type="Proteomes" id="UP000554482">
    <property type="component" value="Unassembled WGS sequence"/>
</dbReference>
<evidence type="ECO:0000313" key="1">
    <source>
        <dbReference type="EMBL" id="KAF5201414.1"/>
    </source>
</evidence>
<name>A0A7J6WVI1_THATH</name>
<comment type="caution">
    <text evidence="1">The sequence shown here is derived from an EMBL/GenBank/DDBJ whole genome shotgun (WGS) entry which is preliminary data.</text>
</comment>
<dbReference type="AlphaFoldDB" id="A0A7J6WVI1"/>
<organism evidence="1 2">
    <name type="scientific">Thalictrum thalictroides</name>
    <name type="common">Rue-anemone</name>
    <name type="synonym">Anemone thalictroides</name>
    <dbReference type="NCBI Taxonomy" id="46969"/>
    <lineage>
        <taxon>Eukaryota</taxon>
        <taxon>Viridiplantae</taxon>
        <taxon>Streptophyta</taxon>
        <taxon>Embryophyta</taxon>
        <taxon>Tracheophyta</taxon>
        <taxon>Spermatophyta</taxon>
        <taxon>Magnoliopsida</taxon>
        <taxon>Ranunculales</taxon>
        <taxon>Ranunculaceae</taxon>
        <taxon>Thalictroideae</taxon>
        <taxon>Thalictrum</taxon>
    </lineage>
</organism>
<accession>A0A7J6WVI1</accession>
<reference evidence="1 2" key="1">
    <citation type="submission" date="2020-06" db="EMBL/GenBank/DDBJ databases">
        <title>Transcriptomic and genomic resources for Thalictrum thalictroides and T. hernandezii: Facilitating candidate gene discovery in an emerging model plant lineage.</title>
        <authorList>
            <person name="Arias T."/>
            <person name="Riano-Pachon D.M."/>
            <person name="Di Stilio V.S."/>
        </authorList>
    </citation>
    <scope>NUCLEOTIDE SEQUENCE [LARGE SCALE GENOMIC DNA]</scope>
    <source>
        <strain evidence="2">cv. WT478/WT964</strain>
        <tissue evidence="1">Leaves</tissue>
    </source>
</reference>
<sequence>MVLLCFTATKSHLLVGQAAIPVQLLVLERGHSIEFSVVTGRGRQKVPVMLCCAGCLDPPMES</sequence>
<gene>
    <name evidence="1" type="ORF">FRX31_009001</name>
</gene>